<keyword evidence="3" id="KW-1185">Reference proteome</keyword>
<name>A0A0B2V9M2_TOXCA</name>
<keyword evidence="1" id="KW-1133">Transmembrane helix</keyword>
<keyword evidence="1" id="KW-0472">Membrane</keyword>
<dbReference type="Proteomes" id="UP000031036">
    <property type="component" value="Unassembled WGS sequence"/>
</dbReference>
<feature type="non-terminal residue" evidence="2">
    <location>
        <position position="114"/>
    </location>
</feature>
<organism evidence="2 3">
    <name type="scientific">Toxocara canis</name>
    <name type="common">Canine roundworm</name>
    <dbReference type="NCBI Taxonomy" id="6265"/>
    <lineage>
        <taxon>Eukaryota</taxon>
        <taxon>Metazoa</taxon>
        <taxon>Ecdysozoa</taxon>
        <taxon>Nematoda</taxon>
        <taxon>Chromadorea</taxon>
        <taxon>Rhabditida</taxon>
        <taxon>Spirurina</taxon>
        <taxon>Ascaridomorpha</taxon>
        <taxon>Ascaridoidea</taxon>
        <taxon>Toxocaridae</taxon>
        <taxon>Toxocara</taxon>
    </lineage>
</organism>
<keyword evidence="1" id="KW-0812">Transmembrane</keyword>
<comment type="caution">
    <text evidence="2">The sequence shown here is derived from an EMBL/GenBank/DDBJ whole genome shotgun (WGS) entry which is preliminary data.</text>
</comment>
<evidence type="ECO:0000313" key="2">
    <source>
        <dbReference type="EMBL" id="KHN80151.1"/>
    </source>
</evidence>
<dbReference type="AlphaFoldDB" id="A0A0B2V9M2"/>
<gene>
    <name evidence="2" type="ORF">Tcan_01171</name>
</gene>
<evidence type="ECO:0000256" key="1">
    <source>
        <dbReference type="SAM" id="Phobius"/>
    </source>
</evidence>
<dbReference type="EMBL" id="JPKZ01001761">
    <property type="protein sequence ID" value="KHN80151.1"/>
    <property type="molecule type" value="Genomic_DNA"/>
</dbReference>
<accession>A0A0B2V9M2</accession>
<reference evidence="2 3" key="1">
    <citation type="submission" date="2014-11" db="EMBL/GenBank/DDBJ databases">
        <title>Genetic blueprint of the zoonotic pathogen Toxocara canis.</title>
        <authorList>
            <person name="Zhu X.-Q."/>
            <person name="Korhonen P.K."/>
            <person name="Cai H."/>
            <person name="Young N.D."/>
            <person name="Nejsum P."/>
            <person name="von Samson-Himmelstjerna G."/>
            <person name="Boag P.R."/>
            <person name="Tan P."/>
            <person name="Li Q."/>
            <person name="Min J."/>
            <person name="Yang Y."/>
            <person name="Wang X."/>
            <person name="Fang X."/>
            <person name="Hall R.S."/>
            <person name="Hofmann A."/>
            <person name="Sternberg P.W."/>
            <person name="Jex A.R."/>
            <person name="Gasser R.B."/>
        </authorList>
    </citation>
    <scope>NUCLEOTIDE SEQUENCE [LARGE SCALE GENOMIC DNA]</scope>
    <source>
        <strain evidence="2">PN_DK_2014</strain>
    </source>
</reference>
<evidence type="ECO:0000313" key="3">
    <source>
        <dbReference type="Proteomes" id="UP000031036"/>
    </source>
</evidence>
<feature type="transmembrane region" description="Helical" evidence="1">
    <location>
        <begin position="68"/>
        <end position="89"/>
    </location>
</feature>
<proteinExistence type="predicted"/>
<protein>
    <submittedName>
        <fullName evidence="2">Uncharacterized protein</fullName>
    </submittedName>
</protein>
<sequence length="114" mass="13705">MIDRFLFRTPIINRLPEGKRLMMGLKPLSDSIHELFNNPKVMLRTASYLKSNRRSYFTRSAYVLNIRLHCFAVGSIFFRILLLPFLYFITEIDFVWSRTRLLLQIPLRYVYAIR</sequence>